<proteinExistence type="predicted"/>
<dbReference type="EMBL" id="AAWS01000011">
    <property type="protein sequence ID" value="EAY29461.1"/>
    <property type="molecule type" value="Genomic_DNA"/>
</dbReference>
<accession>A1ZK08</accession>
<keyword evidence="3" id="KW-1185">Reference proteome</keyword>
<keyword evidence="1" id="KW-0732">Signal</keyword>
<evidence type="ECO:0000313" key="3">
    <source>
        <dbReference type="Proteomes" id="UP000004095"/>
    </source>
</evidence>
<evidence type="ECO:0000313" key="2">
    <source>
        <dbReference type="EMBL" id="EAY29461.1"/>
    </source>
</evidence>
<name>A1ZK08_MICM2</name>
<evidence type="ECO:0008006" key="4">
    <source>
        <dbReference type="Google" id="ProtNLM"/>
    </source>
</evidence>
<sequence>MKLFLKMGLLAVVLLTLESCSNTEVVKPTKSNLQNINHQLKSSVLDAQTSNNIPSKFYRVNPVYKDAYVHLRQGYNECSWASYVLTTGAIARAKGRDYEVTQNKISRVKDKCKEKCHSSPDPFCGAYITDLEWFAQTWDYTNVSKNRVSCSNNESGRFSMVKNMLNHIETKQTPFIAIGSTFQSNGKRIGHYYIIWSIDWKRGGRGSTIYYTDPLDDVKPHFNNQIKAESFSTFLDKMAGHYPSPKVYNVLFLW</sequence>
<reference evidence="2 3" key="1">
    <citation type="submission" date="2007-01" db="EMBL/GenBank/DDBJ databases">
        <authorList>
            <person name="Haygood M."/>
            <person name="Podell S."/>
            <person name="Anderson C."/>
            <person name="Hopkinson B."/>
            <person name="Roe K."/>
            <person name="Barbeau K."/>
            <person name="Gaasterland T."/>
            <person name="Ferriera S."/>
            <person name="Johnson J."/>
            <person name="Kravitz S."/>
            <person name="Beeson K."/>
            <person name="Sutton G."/>
            <person name="Rogers Y.-H."/>
            <person name="Friedman R."/>
            <person name="Frazier M."/>
            <person name="Venter J.C."/>
        </authorList>
    </citation>
    <scope>NUCLEOTIDE SEQUENCE [LARGE SCALE GENOMIC DNA]</scope>
    <source>
        <strain evidence="2 3">ATCC 23134</strain>
    </source>
</reference>
<dbReference type="AlphaFoldDB" id="A1ZK08"/>
<dbReference type="RefSeq" id="WP_002696533.1">
    <property type="nucleotide sequence ID" value="NZ_AAWS01000011.1"/>
</dbReference>
<evidence type="ECO:0000256" key="1">
    <source>
        <dbReference type="SAM" id="SignalP"/>
    </source>
</evidence>
<organism evidence="2 3">
    <name type="scientific">Microscilla marina ATCC 23134</name>
    <dbReference type="NCBI Taxonomy" id="313606"/>
    <lineage>
        <taxon>Bacteria</taxon>
        <taxon>Pseudomonadati</taxon>
        <taxon>Bacteroidota</taxon>
        <taxon>Cytophagia</taxon>
        <taxon>Cytophagales</taxon>
        <taxon>Microscillaceae</taxon>
        <taxon>Microscilla</taxon>
    </lineage>
</organism>
<dbReference type="Proteomes" id="UP000004095">
    <property type="component" value="Unassembled WGS sequence"/>
</dbReference>
<gene>
    <name evidence="2" type="ORF">M23134_01521</name>
</gene>
<feature type="signal peptide" evidence="1">
    <location>
        <begin position="1"/>
        <end position="21"/>
    </location>
</feature>
<protein>
    <recommendedName>
        <fullName evidence="4">Peptidase C39-like domain-containing protein</fullName>
    </recommendedName>
</protein>
<comment type="caution">
    <text evidence="2">The sequence shown here is derived from an EMBL/GenBank/DDBJ whole genome shotgun (WGS) entry which is preliminary data.</text>
</comment>
<feature type="chain" id="PRO_5002641493" description="Peptidase C39-like domain-containing protein" evidence="1">
    <location>
        <begin position="22"/>
        <end position="254"/>
    </location>
</feature>